<dbReference type="EMBL" id="LT629801">
    <property type="protein sequence ID" value="SDV07246.1"/>
    <property type="molecule type" value="Genomic_DNA"/>
</dbReference>
<organism evidence="1 2">
    <name type="scientific">Pseudomonas rhodesiae</name>
    <dbReference type="NCBI Taxonomy" id="76760"/>
    <lineage>
        <taxon>Bacteria</taxon>
        <taxon>Pseudomonadati</taxon>
        <taxon>Pseudomonadota</taxon>
        <taxon>Gammaproteobacteria</taxon>
        <taxon>Pseudomonadales</taxon>
        <taxon>Pseudomonadaceae</taxon>
        <taxon>Pseudomonas</taxon>
    </lineage>
</organism>
<reference evidence="1 2" key="1">
    <citation type="submission" date="2016-10" db="EMBL/GenBank/DDBJ databases">
        <authorList>
            <person name="Varghese N."/>
            <person name="Submissions S."/>
        </authorList>
    </citation>
    <scope>NUCLEOTIDE SEQUENCE [LARGE SCALE GENOMIC DNA]</scope>
    <source>
        <strain evidence="1 2">BS2777</strain>
    </source>
</reference>
<dbReference type="AlphaFoldDB" id="A0AAE8HCN7"/>
<protein>
    <submittedName>
        <fullName evidence="1">Uncharacterized protein</fullName>
    </submittedName>
</protein>
<accession>A0AAE8HCN7</accession>
<evidence type="ECO:0000313" key="2">
    <source>
        <dbReference type="Proteomes" id="UP000182085"/>
    </source>
</evidence>
<sequence>MNLNEDPNVGGGLPPMRVCQPQMYKLIHRYRGQARSHICTALGQEDAL</sequence>
<evidence type="ECO:0000313" key="1">
    <source>
        <dbReference type="EMBL" id="SDV07246.1"/>
    </source>
</evidence>
<dbReference type="Proteomes" id="UP000182085">
    <property type="component" value="Chromosome I"/>
</dbReference>
<keyword evidence="2" id="KW-1185">Reference proteome</keyword>
<name>A0AAE8HCN7_9PSED</name>
<gene>
    <name evidence="1" type="ORF">SAMN04490209_2711</name>
</gene>
<proteinExistence type="predicted"/>